<keyword evidence="3" id="KW-1185">Reference proteome</keyword>
<proteinExistence type="predicted"/>
<feature type="region of interest" description="Disordered" evidence="1">
    <location>
        <begin position="1"/>
        <end position="42"/>
    </location>
</feature>
<evidence type="ECO:0000256" key="1">
    <source>
        <dbReference type="SAM" id="MobiDB-lite"/>
    </source>
</evidence>
<evidence type="ECO:0000313" key="2">
    <source>
        <dbReference type="EMBL" id="PON31803.1"/>
    </source>
</evidence>
<dbReference type="AlphaFoldDB" id="A0A2P5A5I5"/>
<dbReference type="EMBL" id="JXTB01000923">
    <property type="protein sequence ID" value="PON31803.1"/>
    <property type="molecule type" value="Genomic_DNA"/>
</dbReference>
<dbReference type="Proteomes" id="UP000237105">
    <property type="component" value="Unassembled WGS sequence"/>
</dbReference>
<comment type="caution">
    <text evidence="2">The sequence shown here is derived from an EMBL/GenBank/DDBJ whole genome shotgun (WGS) entry which is preliminary data.</text>
</comment>
<feature type="compositionally biased region" description="Polar residues" evidence="1">
    <location>
        <begin position="13"/>
        <end position="35"/>
    </location>
</feature>
<protein>
    <submittedName>
        <fullName evidence="2">Uncharacterized protein</fullName>
    </submittedName>
</protein>
<feature type="non-terminal residue" evidence="2">
    <location>
        <position position="50"/>
    </location>
</feature>
<gene>
    <name evidence="2" type="ORF">PanWU01x14_366730</name>
</gene>
<reference evidence="3" key="1">
    <citation type="submission" date="2016-06" db="EMBL/GenBank/DDBJ databases">
        <title>Parallel loss of symbiosis genes in relatives of nitrogen-fixing non-legume Parasponia.</title>
        <authorList>
            <person name="Van Velzen R."/>
            <person name="Holmer R."/>
            <person name="Bu F."/>
            <person name="Rutten L."/>
            <person name="Van Zeijl A."/>
            <person name="Liu W."/>
            <person name="Santuari L."/>
            <person name="Cao Q."/>
            <person name="Sharma T."/>
            <person name="Shen D."/>
            <person name="Roswanjaya Y."/>
            <person name="Wardhani T."/>
            <person name="Kalhor M.S."/>
            <person name="Jansen J."/>
            <person name="Van den Hoogen J."/>
            <person name="Gungor B."/>
            <person name="Hartog M."/>
            <person name="Hontelez J."/>
            <person name="Verver J."/>
            <person name="Yang W.-C."/>
            <person name="Schijlen E."/>
            <person name="Repin R."/>
            <person name="Schilthuizen M."/>
            <person name="Schranz E."/>
            <person name="Heidstra R."/>
            <person name="Miyata K."/>
            <person name="Fedorova E."/>
            <person name="Kohlen W."/>
            <person name="Bisseling T."/>
            <person name="Smit S."/>
            <person name="Geurts R."/>
        </authorList>
    </citation>
    <scope>NUCLEOTIDE SEQUENCE [LARGE SCALE GENOMIC DNA]</scope>
    <source>
        <strain evidence="3">cv. WU1-14</strain>
    </source>
</reference>
<sequence>MGQVEDEEVQGKESPQTGETVGSVAPNHQTNQNQPLGRPWSTGLFDCCCA</sequence>
<accession>A0A2P5A5I5</accession>
<evidence type="ECO:0000313" key="3">
    <source>
        <dbReference type="Proteomes" id="UP000237105"/>
    </source>
</evidence>
<dbReference type="OrthoDB" id="1045822at2759"/>
<name>A0A2P5A5I5_PARAD</name>
<organism evidence="2 3">
    <name type="scientific">Parasponia andersonii</name>
    <name type="common">Sponia andersonii</name>
    <dbReference type="NCBI Taxonomy" id="3476"/>
    <lineage>
        <taxon>Eukaryota</taxon>
        <taxon>Viridiplantae</taxon>
        <taxon>Streptophyta</taxon>
        <taxon>Embryophyta</taxon>
        <taxon>Tracheophyta</taxon>
        <taxon>Spermatophyta</taxon>
        <taxon>Magnoliopsida</taxon>
        <taxon>eudicotyledons</taxon>
        <taxon>Gunneridae</taxon>
        <taxon>Pentapetalae</taxon>
        <taxon>rosids</taxon>
        <taxon>fabids</taxon>
        <taxon>Rosales</taxon>
        <taxon>Cannabaceae</taxon>
        <taxon>Parasponia</taxon>
    </lineage>
</organism>